<dbReference type="Proteomes" id="UP000015453">
    <property type="component" value="Unassembled WGS sequence"/>
</dbReference>
<evidence type="ECO:0000259" key="3">
    <source>
        <dbReference type="Pfam" id="PF24867"/>
    </source>
</evidence>
<protein>
    <recommendedName>
        <fullName evidence="3">DUF7733 domain-containing protein</fullName>
    </recommendedName>
</protein>
<dbReference type="AlphaFoldDB" id="S8CZI8"/>
<evidence type="ECO:0000256" key="1">
    <source>
        <dbReference type="SAM" id="MobiDB-lite"/>
    </source>
</evidence>
<dbReference type="PANTHER" id="PTHR33829">
    <property type="entry name" value="OSJNBA0044M19.10 PROTEIN"/>
    <property type="match status" value="1"/>
</dbReference>
<keyword evidence="5" id="KW-1185">Reference proteome</keyword>
<proteinExistence type="predicted"/>
<name>S8CZI8_9LAMI</name>
<feature type="transmembrane region" description="Helical" evidence="2">
    <location>
        <begin position="92"/>
        <end position="116"/>
    </location>
</feature>
<evidence type="ECO:0000313" key="4">
    <source>
        <dbReference type="EMBL" id="EPS72490.1"/>
    </source>
</evidence>
<dbReference type="PANTHER" id="PTHR33829:SF2">
    <property type="entry name" value="OS04G0386700 PROTEIN"/>
    <property type="match status" value="1"/>
</dbReference>
<comment type="caution">
    <text evidence="4">The sequence shown here is derived from an EMBL/GenBank/DDBJ whole genome shotgun (WGS) entry which is preliminary data.</text>
</comment>
<gene>
    <name evidence="4" type="ORF">M569_02269</name>
</gene>
<feature type="region of interest" description="Disordered" evidence="1">
    <location>
        <begin position="1"/>
        <end position="28"/>
    </location>
</feature>
<keyword evidence="2" id="KW-0812">Transmembrane</keyword>
<sequence>MRRRYVGGERRRESAFDGKRRRDGLSQSRRAAVSGFRNGILSQRLNPTPRPDISGDGHTAYILSLSKFVFPMDRKTSAESPEIFRGTKRFKFYVLAGTIVGIFLPLAYVLGGYAGGDEDAVKSAVPNLFLLSFQILTESVISGLSLFSPSVRALVPVIYTTRRIFIILDWMKHAWIF</sequence>
<keyword evidence="2" id="KW-0472">Membrane</keyword>
<accession>S8CZI8</accession>
<organism evidence="4 5">
    <name type="scientific">Genlisea aurea</name>
    <dbReference type="NCBI Taxonomy" id="192259"/>
    <lineage>
        <taxon>Eukaryota</taxon>
        <taxon>Viridiplantae</taxon>
        <taxon>Streptophyta</taxon>
        <taxon>Embryophyta</taxon>
        <taxon>Tracheophyta</taxon>
        <taxon>Spermatophyta</taxon>
        <taxon>Magnoliopsida</taxon>
        <taxon>eudicotyledons</taxon>
        <taxon>Gunneridae</taxon>
        <taxon>Pentapetalae</taxon>
        <taxon>asterids</taxon>
        <taxon>lamiids</taxon>
        <taxon>Lamiales</taxon>
        <taxon>Lentibulariaceae</taxon>
        <taxon>Genlisea</taxon>
    </lineage>
</organism>
<feature type="transmembrane region" description="Helical" evidence="2">
    <location>
        <begin position="128"/>
        <end position="147"/>
    </location>
</feature>
<dbReference type="OrthoDB" id="2020376at2759"/>
<reference evidence="4 5" key="1">
    <citation type="journal article" date="2013" name="BMC Genomics">
        <title>The miniature genome of a carnivorous plant Genlisea aurea contains a low number of genes and short non-coding sequences.</title>
        <authorList>
            <person name="Leushkin E.V."/>
            <person name="Sutormin R.A."/>
            <person name="Nabieva E.R."/>
            <person name="Penin A.A."/>
            <person name="Kondrashov A.S."/>
            <person name="Logacheva M.D."/>
        </authorList>
    </citation>
    <scope>NUCLEOTIDE SEQUENCE [LARGE SCALE GENOMIC DNA]</scope>
</reference>
<keyword evidence="2" id="KW-1133">Transmembrane helix</keyword>
<dbReference type="Pfam" id="PF24867">
    <property type="entry name" value="DUF7733"/>
    <property type="match status" value="1"/>
</dbReference>
<evidence type="ECO:0000313" key="5">
    <source>
        <dbReference type="Proteomes" id="UP000015453"/>
    </source>
</evidence>
<dbReference type="EMBL" id="AUSU01000818">
    <property type="protein sequence ID" value="EPS72490.1"/>
    <property type="molecule type" value="Genomic_DNA"/>
</dbReference>
<feature type="compositionally biased region" description="Basic and acidic residues" evidence="1">
    <location>
        <begin position="1"/>
        <end position="24"/>
    </location>
</feature>
<dbReference type="InterPro" id="IPR056635">
    <property type="entry name" value="DUF7733"/>
</dbReference>
<feature type="domain" description="DUF7733" evidence="3">
    <location>
        <begin position="59"/>
        <end position="175"/>
    </location>
</feature>
<evidence type="ECO:0000256" key="2">
    <source>
        <dbReference type="SAM" id="Phobius"/>
    </source>
</evidence>